<evidence type="ECO:0000313" key="1">
    <source>
        <dbReference type="EMBL" id="VFT71198.1"/>
    </source>
</evidence>
<evidence type="ECO:0000313" key="2">
    <source>
        <dbReference type="Proteomes" id="UP000358010"/>
    </source>
</evidence>
<name>A0A485JNM0_ECOLX</name>
<protein>
    <submittedName>
        <fullName evidence="1">Uncharacterized protein</fullName>
    </submittedName>
</protein>
<organism evidence="1 2">
    <name type="scientific">Escherichia coli</name>
    <dbReference type="NCBI Taxonomy" id="562"/>
    <lineage>
        <taxon>Bacteria</taxon>
        <taxon>Pseudomonadati</taxon>
        <taxon>Pseudomonadota</taxon>
        <taxon>Gammaproteobacteria</taxon>
        <taxon>Enterobacterales</taxon>
        <taxon>Enterobacteriaceae</taxon>
        <taxon>Escherichia</taxon>
    </lineage>
</organism>
<dbReference type="AlphaFoldDB" id="A0A485JNM0"/>
<dbReference type="EMBL" id="CAADJZ010000001">
    <property type="protein sequence ID" value="VFT71198.1"/>
    <property type="molecule type" value="Genomic_DNA"/>
</dbReference>
<gene>
    <name evidence="1" type="ORF">NCTC10974_04812</name>
</gene>
<reference evidence="1 2" key="1">
    <citation type="submission" date="2019-03" db="EMBL/GenBank/DDBJ databases">
        <authorList>
            <consortium name="Pathogen Informatics"/>
        </authorList>
    </citation>
    <scope>NUCLEOTIDE SEQUENCE [LARGE SCALE GENOMIC DNA]</scope>
    <source>
        <strain evidence="1 2">NCTC10974</strain>
    </source>
</reference>
<sequence length="137" mass="14903">MPDGNPALIFSDDVCQAPDDDRHDDHCACYGAAMAAVHMGASDCLAIHNVVSTSRGRASDRHPSNSHDYHDRLSVIFTDGTNVISAACAAMGATRTRESASTIDCIFFTGYSFYHCPLWVDIRRLRDENGGCYSPQS</sequence>
<accession>A0A485JNM0</accession>
<proteinExistence type="predicted"/>
<dbReference type="Proteomes" id="UP000358010">
    <property type="component" value="Unassembled WGS sequence"/>
</dbReference>